<name>A0ABU7JT83_9NOCA</name>
<accession>A0ABU7JT83</accession>
<organism evidence="4 5">
    <name type="scientific">Rhodococcus chondri</name>
    <dbReference type="NCBI Taxonomy" id="3065941"/>
    <lineage>
        <taxon>Bacteria</taxon>
        <taxon>Bacillati</taxon>
        <taxon>Actinomycetota</taxon>
        <taxon>Actinomycetes</taxon>
        <taxon>Mycobacteriales</taxon>
        <taxon>Nocardiaceae</taxon>
        <taxon>Rhodococcus</taxon>
    </lineage>
</organism>
<protein>
    <submittedName>
        <fullName evidence="4">MCE family protein</fullName>
    </submittedName>
</protein>
<feature type="domain" description="Mce/MlaD" evidence="2">
    <location>
        <begin position="56"/>
        <end position="131"/>
    </location>
</feature>
<evidence type="ECO:0000313" key="5">
    <source>
        <dbReference type="Proteomes" id="UP001331936"/>
    </source>
</evidence>
<feature type="region of interest" description="Disordered" evidence="1">
    <location>
        <begin position="377"/>
        <end position="402"/>
    </location>
</feature>
<dbReference type="Pfam" id="PF02470">
    <property type="entry name" value="MlaD"/>
    <property type="match status" value="1"/>
</dbReference>
<proteinExistence type="predicted"/>
<dbReference type="InterPro" id="IPR005693">
    <property type="entry name" value="Mce"/>
</dbReference>
<dbReference type="InterPro" id="IPR024516">
    <property type="entry name" value="Mce_C"/>
</dbReference>
<evidence type="ECO:0000259" key="2">
    <source>
        <dbReference type="Pfam" id="PF02470"/>
    </source>
</evidence>
<evidence type="ECO:0000256" key="1">
    <source>
        <dbReference type="SAM" id="MobiDB-lite"/>
    </source>
</evidence>
<evidence type="ECO:0000313" key="4">
    <source>
        <dbReference type="EMBL" id="MEE2032699.1"/>
    </source>
</evidence>
<gene>
    <name evidence="4" type="ORF">Q8814_11340</name>
</gene>
<dbReference type="NCBIfam" id="TIGR00996">
    <property type="entry name" value="Mtu_fam_mce"/>
    <property type="match status" value="1"/>
</dbReference>
<feature type="domain" description="Mammalian cell entry C-terminal" evidence="3">
    <location>
        <begin position="139"/>
        <end position="310"/>
    </location>
</feature>
<sequence>MTGRPGTGRSTARRFTAQRFVAAVTTVVAAATLTGCEWNGLNSIPMPGTAGRGEGAYQIQIRMPNVTTLTQNSPVRIDDVTVGSIAKIEVENWQALVTVALEEDVLLPANATARIGQTSLLGSQHLELAPPTDVPPEGRLEAGDIIPIERAGAYPTTEQTLSSLSVVLNGGGLAQINDITTELNAALVGREDSFRNLLPRLNELVSTLDEQRGDIVSAMEGMDRLAWTVNNQNDTLVRALEELPPALEVLVDQRESLTAAMTSLGELSTVASRVVENSGEDLDTNLEALAPTLRALADSGSSLTEVLGVLLTYPFPQNGINNVIRGDYANLAMTIDLTLDRLDLNFLSGTPLAGRLAGPEGILGRDAGLAAQAVDPFQAPLAPPPPPQDTGPGGTLSIPGIGEITIPGLPLGVPAP</sequence>
<dbReference type="Pfam" id="PF11887">
    <property type="entry name" value="Mce4_CUP1"/>
    <property type="match status" value="1"/>
</dbReference>
<dbReference type="PANTHER" id="PTHR33371">
    <property type="entry name" value="INTERMEMBRANE PHOSPHOLIPID TRANSPORT SYSTEM BINDING PROTEIN MLAD-RELATED"/>
    <property type="match status" value="1"/>
</dbReference>
<keyword evidence="5" id="KW-1185">Reference proteome</keyword>
<reference evidence="4 5" key="1">
    <citation type="submission" date="2023-08" db="EMBL/GenBank/DDBJ databases">
        <authorList>
            <person name="Girao M."/>
            <person name="Carvalho M.F."/>
        </authorList>
    </citation>
    <scope>NUCLEOTIDE SEQUENCE [LARGE SCALE GENOMIC DNA]</scope>
    <source>
        <strain evidence="4 5">CC-R104</strain>
    </source>
</reference>
<dbReference type="Proteomes" id="UP001331936">
    <property type="component" value="Unassembled WGS sequence"/>
</dbReference>
<dbReference type="EMBL" id="JAUZMZ010000052">
    <property type="protein sequence ID" value="MEE2032699.1"/>
    <property type="molecule type" value="Genomic_DNA"/>
</dbReference>
<comment type="caution">
    <text evidence="4">The sequence shown here is derived from an EMBL/GenBank/DDBJ whole genome shotgun (WGS) entry which is preliminary data.</text>
</comment>
<dbReference type="InterPro" id="IPR003399">
    <property type="entry name" value="Mce/MlaD"/>
</dbReference>
<evidence type="ECO:0000259" key="3">
    <source>
        <dbReference type="Pfam" id="PF11887"/>
    </source>
</evidence>
<dbReference type="InterPro" id="IPR052336">
    <property type="entry name" value="MlaD_Phospholipid_Transporter"/>
</dbReference>
<dbReference type="RefSeq" id="WP_330152116.1">
    <property type="nucleotide sequence ID" value="NZ_JAUZMZ010000052.1"/>
</dbReference>
<dbReference type="PANTHER" id="PTHR33371:SF15">
    <property type="entry name" value="LIPOPROTEIN LPRN"/>
    <property type="match status" value="1"/>
</dbReference>